<dbReference type="VEuPathDB" id="FungiDB:CC1G_06683"/>
<dbReference type="InParanoid" id="A8P806"/>
<organism evidence="2 3">
    <name type="scientific">Coprinopsis cinerea (strain Okayama-7 / 130 / ATCC MYA-4618 / FGSC 9003)</name>
    <name type="common">Inky cap fungus</name>
    <name type="synonym">Hormographiella aspergillata</name>
    <dbReference type="NCBI Taxonomy" id="240176"/>
    <lineage>
        <taxon>Eukaryota</taxon>
        <taxon>Fungi</taxon>
        <taxon>Dikarya</taxon>
        <taxon>Basidiomycota</taxon>
        <taxon>Agaricomycotina</taxon>
        <taxon>Agaricomycetes</taxon>
        <taxon>Agaricomycetidae</taxon>
        <taxon>Agaricales</taxon>
        <taxon>Agaricineae</taxon>
        <taxon>Psathyrellaceae</taxon>
        <taxon>Coprinopsis</taxon>
    </lineage>
</organism>
<evidence type="ECO:0000256" key="1">
    <source>
        <dbReference type="SAM" id="MobiDB-lite"/>
    </source>
</evidence>
<dbReference type="AlphaFoldDB" id="A8P806"/>
<protein>
    <submittedName>
        <fullName evidence="2">Uncharacterized protein</fullName>
    </submittedName>
</protein>
<dbReference type="RefSeq" id="XP_001839470.2">
    <property type="nucleotide sequence ID" value="XM_001839418.2"/>
</dbReference>
<dbReference type="GeneID" id="6016084"/>
<dbReference type="KEGG" id="cci:CC1G_06683"/>
<dbReference type="EMBL" id="AACS02000005">
    <property type="protein sequence ID" value="EAU82373.2"/>
    <property type="molecule type" value="Genomic_DNA"/>
</dbReference>
<proteinExistence type="predicted"/>
<gene>
    <name evidence="2" type="ORF">CC1G_06683</name>
</gene>
<sequence length="335" mass="38695">MTVDRRPDLPPELWMRICELACSSDDGTTALSLSQTSRDFYNHVRPSRYHCVALTGWKQVVRFERQFHSDSVLPQHRRIHNLCVDLPSIDEVVYTEDTFEPEDEGEDEDPSYVPFDDEFEENAEERSYEEDDDSASSTSDDSDYYEYRVLTPDELDAEDHDGEISTILDEAEYNLYSGLRRILETAAPTLKILYIHYAPQTSFLFDALFPILPNLEILYISRGPSLFGDNGGSLNKWYSRERMKLPRCPVLFPRIIEAIILETGPTWTDQERRDFMDATAHILPNRRREVASAQSDDRYELDGGAQRLYYRPGDQPLLNLKVPWLQALTGNVTFG</sequence>
<reference evidence="2 3" key="1">
    <citation type="journal article" date="2010" name="Proc. Natl. Acad. Sci. U.S.A.">
        <title>Insights into evolution of multicellular fungi from the assembled chromosomes of the mushroom Coprinopsis cinerea (Coprinus cinereus).</title>
        <authorList>
            <person name="Stajich J.E."/>
            <person name="Wilke S.K."/>
            <person name="Ahren D."/>
            <person name="Au C.H."/>
            <person name="Birren B.W."/>
            <person name="Borodovsky M."/>
            <person name="Burns C."/>
            <person name="Canback B."/>
            <person name="Casselton L.A."/>
            <person name="Cheng C.K."/>
            <person name="Deng J."/>
            <person name="Dietrich F.S."/>
            <person name="Fargo D.C."/>
            <person name="Farman M.L."/>
            <person name="Gathman A.C."/>
            <person name="Goldberg J."/>
            <person name="Guigo R."/>
            <person name="Hoegger P.J."/>
            <person name="Hooker J.B."/>
            <person name="Huggins A."/>
            <person name="James T.Y."/>
            <person name="Kamada T."/>
            <person name="Kilaru S."/>
            <person name="Kodira C."/>
            <person name="Kues U."/>
            <person name="Kupfer D."/>
            <person name="Kwan H.S."/>
            <person name="Lomsadze A."/>
            <person name="Li W."/>
            <person name="Lilly W.W."/>
            <person name="Ma L.J."/>
            <person name="Mackey A.J."/>
            <person name="Manning G."/>
            <person name="Martin F."/>
            <person name="Muraguchi H."/>
            <person name="Natvig D.O."/>
            <person name="Palmerini H."/>
            <person name="Ramesh M.A."/>
            <person name="Rehmeyer C.J."/>
            <person name="Roe B.A."/>
            <person name="Shenoy N."/>
            <person name="Stanke M."/>
            <person name="Ter-Hovhannisyan V."/>
            <person name="Tunlid A."/>
            <person name="Velagapudi R."/>
            <person name="Vision T.J."/>
            <person name="Zeng Q."/>
            <person name="Zolan M.E."/>
            <person name="Pukkila P.J."/>
        </authorList>
    </citation>
    <scope>NUCLEOTIDE SEQUENCE [LARGE SCALE GENOMIC DNA]</scope>
    <source>
        <strain evidence="3">Okayama-7 / 130 / ATCC MYA-4618 / FGSC 9003</strain>
    </source>
</reference>
<evidence type="ECO:0000313" key="2">
    <source>
        <dbReference type="EMBL" id="EAU82373.2"/>
    </source>
</evidence>
<feature type="region of interest" description="Disordered" evidence="1">
    <location>
        <begin position="121"/>
        <end position="143"/>
    </location>
</feature>
<comment type="caution">
    <text evidence="2">The sequence shown here is derived from an EMBL/GenBank/DDBJ whole genome shotgun (WGS) entry which is preliminary data.</text>
</comment>
<evidence type="ECO:0000313" key="3">
    <source>
        <dbReference type="Proteomes" id="UP000001861"/>
    </source>
</evidence>
<name>A8P806_COPC7</name>
<dbReference type="OrthoDB" id="2748701at2759"/>
<accession>A8P806</accession>
<dbReference type="Proteomes" id="UP000001861">
    <property type="component" value="Unassembled WGS sequence"/>
</dbReference>
<keyword evidence="3" id="KW-1185">Reference proteome</keyword>
<dbReference type="HOGENOM" id="CLU_829033_0_0_1"/>